<feature type="active site" description="Nucleophile" evidence="4">
    <location>
        <position position="57"/>
    </location>
</feature>
<dbReference type="InterPro" id="IPR002641">
    <property type="entry name" value="PNPLA_dom"/>
</dbReference>
<proteinExistence type="predicted"/>
<feature type="active site" description="Proton acceptor" evidence="4">
    <location>
        <position position="213"/>
    </location>
</feature>
<dbReference type="InterPro" id="IPR016035">
    <property type="entry name" value="Acyl_Trfase/lysoPLipase"/>
</dbReference>
<dbReference type="AlphaFoldDB" id="A0A1W6ZKK1"/>
<name>A0A1W6ZKK1_9HYPH</name>
<protein>
    <submittedName>
        <fullName evidence="6">Patatin</fullName>
    </submittedName>
</protein>
<feature type="short sequence motif" description="DGA/G" evidence="4">
    <location>
        <begin position="213"/>
        <end position="215"/>
    </location>
</feature>
<dbReference type="Proteomes" id="UP000194137">
    <property type="component" value="Chromosome"/>
</dbReference>
<keyword evidence="2 4" id="KW-0442">Lipid degradation</keyword>
<keyword evidence="7" id="KW-1185">Reference proteome</keyword>
<dbReference type="PANTHER" id="PTHR14226">
    <property type="entry name" value="NEUROPATHY TARGET ESTERASE/SWISS CHEESE D.MELANOGASTER"/>
    <property type="match status" value="1"/>
</dbReference>
<feature type="domain" description="PNPLA" evidence="5">
    <location>
        <begin position="24"/>
        <end position="226"/>
    </location>
</feature>
<dbReference type="GO" id="GO:0016787">
    <property type="term" value="F:hydrolase activity"/>
    <property type="evidence" value="ECO:0007669"/>
    <property type="project" value="UniProtKB-UniRule"/>
</dbReference>
<gene>
    <name evidence="6" type="ORF">CAK95_01320</name>
</gene>
<evidence type="ECO:0000256" key="4">
    <source>
        <dbReference type="PROSITE-ProRule" id="PRU01161"/>
    </source>
</evidence>
<dbReference type="KEGG" id="psin:CAK95_01320"/>
<dbReference type="CDD" id="cd07209">
    <property type="entry name" value="Pat_hypo_Ecoli_Z1214_like"/>
    <property type="match status" value="1"/>
</dbReference>
<evidence type="ECO:0000256" key="3">
    <source>
        <dbReference type="ARBA" id="ARBA00023098"/>
    </source>
</evidence>
<dbReference type="Gene3D" id="3.40.1090.10">
    <property type="entry name" value="Cytosolic phospholipase A2 catalytic domain"/>
    <property type="match status" value="2"/>
</dbReference>
<evidence type="ECO:0000256" key="1">
    <source>
        <dbReference type="ARBA" id="ARBA00022801"/>
    </source>
</evidence>
<dbReference type="PROSITE" id="PS51635">
    <property type="entry name" value="PNPLA"/>
    <property type="match status" value="1"/>
</dbReference>
<evidence type="ECO:0000313" key="6">
    <source>
        <dbReference type="EMBL" id="ARP97871.1"/>
    </source>
</evidence>
<evidence type="ECO:0000259" key="5">
    <source>
        <dbReference type="PROSITE" id="PS51635"/>
    </source>
</evidence>
<evidence type="ECO:0000256" key="2">
    <source>
        <dbReference type="ARBA" id="ARBA00022963"/>
    </source>
</evidence>
<dbReference type="EMBL" id="CP021112">
    <property type="protein sequence ID" value="ARP97871.1"/>
    <property type="molecule type" value="Genomic_DNA"/>
</dbReference>
<dbReference type="GO" id="GO:0016042">
    <property type="term" value="P:lipid catabolic process"/>
    <property type="evidence" value="ECO:0007669"/>
    <property type="project" value="UniProtKB-UniRule"/>
</dbReference>
<feature type="short sequence motif" description="GXSXG" evidence="4">
    <location>
        <begin position="55"/>
        <end position="59"/>
    </location>
</feature>
<evidence type="ECO:0000313" key="7">
    <source>
        <dbReference type="Proteomes" id="UP000194137"/>
    </source>
</evidence>
<dbReference type="SUPFAM" id="SSF52151">
    <property type="entry name" value="FabD/lysophospholipase-like"/>
    <property type="match status" value="1"/>
</dbReference>
<dbReference type="Pfam" id="PF12536">
    <property type="entry name" value="DUF3734"/>
    <property type="match status" value="1"/>
</dbReference>
<dbReference type="InterPro" id="IPR050301">
    <property type="entry name" value="NTE"/>
</dbReference>
<dbReference type="Pfam" id="PF01734">
    <property type="entry name" value="Patatin"/>
    <property type="match status" value="1"/>
</dbReference>
<reference evidence="6 7" key="1">
    <citation type="submission" date="2017-05" db="EMBL/GenBank/DDBJ databases">
        <title>Full genome sequence of Pseudorhodoplanes sinuspersici.</title>
        <authorList>
            <person name="Dastgheib S.M.M."/>
            <person name="Shavandi M."/>
            <person name="Tirandaz H."/>
        </authorList>
    </citation>
    <scope>NUCLEOTIDE SEQUENCE [LARGE SCALE GENOMIC DNA]</scope>
    <source>
        <strain evidence="6 7">RIPI110</strain>
    </source>
</reference>
<sequence>MMEPGSVTQISARDGQKQDRQIVLVLQGGGALGAYHAGVYHALHEHGIDPDWIIGTSIGAINAGLIAGNARNDRLDALKEFWTRMAYRPPFGVPTWTGLSDTVAYWRTLLRGIPDFFEPNPGAFLGTHVPLGVDSAGFYSTAPLERTLLELVDFELLNQCKPRLTVGAAHVRTSAMKYFDSRDGEIDVKHILASGALPPAFPAVRIDGELYWDGGILSNTPTEAIFDDNPRKDSLIFAAHLWNPVGNEPSTIWEVLNRHKDIQYSSRVASHIARQRQMHDLRHVINDLAKYLPEEIRNLPKVRELASYGCPTTMHVVRLLAPQIENENHTKDVDFSPSSLRVRWEAGYQNTMRVLEQAPWENEFDPLEGVLLHELMSGMVEAAE</sequence>
<keyword evidence="3 4" id="KW-0443">Lipid metabolism</keyword>
<dbReference type="STRING" id="1235591.CAK95_01320"/>
<dbReference type="PANTHER" id="PTHR14226:SF57">
    <property type="entry name" value="BLR7027 PROTEIN"/>
    <property type="match status" value="1"/>
</dbReference>
<keyword evidence="1 4" id="KW-0378">Hydrolase</keyword>
<feature type="short sequence motif" description="GXGXXG" evidence="4">
    <location>
        <begin position="28"/>
        <end position="33"/>
    </location>
</feature>
<organism evidence="6 7">
    <name type="scientific">Pseudorhodoplanes sinuspersici</name>
    <dbReference type="NCBI Taxonomy" id="1235591"/>
    <lineage>
        <taxon>Bacteria</taxon>
        <taxon>Pseudomonadati</taxon>
        <taxon>Pseudomonadota</taxon>
        <taxon>Alphaproteobacteria</taxon>
        <taxon>Hyphomicrobiales</taxon>
        <taxon>Pseudorhodoplanes</taxon>
    </lineage>
</organism>
<dbReference type="InterPro" id="IPR021095">
    <property type="entry name" value="DUF3734"/>
</dbReference>
<accession>A0A1W6ZKK1</accession>